<dbReference type="SMART" id="SM00707">
    <property type="entry name" value="RPEL"/>
    <property type="match status" value="3"/>
</dbReference>
<dbReference type="EMBL" id="NEVH01014359">
    <property type="protein sequence ID" value="PNF27835.1"/>
    <property type="molecule type" value="Genomic_DNA"/>
</dbReference>
<feature type="compositionally biased region" description="Basic residues" evidence="9">
    <location>
        <begin position="387"/>
        <end position="403"/>
    </location>
</feature>
<evidence type="ECO:0000256" key="2">
    <source>
        <dbReference type="ARBA" id="ARBA00022737"/>
    </source>
</evidence>
<dbReference type="Pfam" id="PF02755">
    <property type="entry name" value="RPEL"/>
    <property type="match status" value="2"/>
</dbReference>
<dbReference type="PANTHER" id="PTHR22793">
    <property type="entry name" value="MYOCARDIN-RELATED TRANSCRIPTION FACTOR-RELATED"/>
    <property type="match status" value="1"/>
</dbReference>
<organism evidence="11 12">
    <name type="scientific">Cryptotermes secundus</name>
    <dbReference type="NCBI Taxonomy" id="105785"/>
    <lineage>
        <taxon>Eukaryota</taxon>
        <taxon>Metazoa</taxon>
        <taxon>Ecdysozoa</taxon>
        <taxon>Arthropoda</taxon>
        <taxon>Hexapoda</taxon>
        <taxon>Insecta</taxon>
        <taxon>Pterygota</taxon>
        <taxon>Neoptera</taxon>
        <taxon>Polyneoptera</taxon>
        <taxon>Dictyoptera</taxon>
        <taxon>Blattodea</taxon>
        <taxon>Blattoidea</taxon>
        <taxon>Termitoidae</taxon>
        <taxon>Kalotermitidae</taxon>
        <taxon>Cryptotermitinae</taxon>
        <taxon>Cryptotermes</taxon>
    </lineage>
</organism>
<keyword evidence="5" id="KW-0804">Transcription</keyword>
<feature type="region of interest" description="Disordered" evidence="9">
    <location>
        <begin position="1"/>
        <end position="55"/>
    </location>
</feature>
<feature type="compositionally biased region" description="Polar residues" evidence="9">
    <location>
        <begin position="1084"/>
        <end position="1094"/>
    </location>
</feature>
<dbReference type="OrthoDB" id="197676at2759"/>
<dbReference type="PROSITE" id="PS51073">
    <property type="entry name" value="RPEL"/>
    <property type="match status" value="2"/>
</dbReference>
<feature type="region of interest" description="Disordered" evidence="9">
    <location>
        <begin position="895"/>
        <end position="926"/>
    </location>
</feature>
<feature type="compositionally biased region" description="Gly residues" evidence="9">
    <location>
        <begin position="1"/>
        <end position="10"/>
    </location>
</feature>
<feature type="compositionally biased region" description="Low complexity" evidence="9">
    <location>
        <begin position="213"/>
        <end position="226"/>
    </location>
</feature>
<dbReference type="SUPFAM" id="SSF68906">
    <property type="entry name" value="SAP domain"/>
    <property type="match status" value="1"/>
</dbReference>
<evidence type="ECO:0000256" key="7">
    <source>
        <dbReference type="PROSITE-ProRule" id="PRU00401"/>
    </source>
</evidence>
<dbReference type="GO" id="GO:0045944">
    <property type="term" value="P:positive regulation of transcription by RNA polymerase II"/>
    <property type="evidence" value="ECO:0007669"/>
    <property type="project" value="TreeGrafter"/>
</dbReference>
<feature type="region of interest" description="Disordered" evidence="9">
    <location>
        <begin position="976"/>
        <end position="1046"/>
    </location>
</feature>
<feature type="region of interest" description="Disordered" evidence="9">
    <location>
        <begin position="650"/>
        <end position="740"/>
    </location>
</feature>
<gene>
    <name evidence="11" type="ORF">B7P43_G09178</name>
</gene>
<evidence type="ECO:0000259" key="10">
    <source>
        <dbReference type="PROSITE" id="PS50800"/>
    </source>
</evidence>
<keyword evidence="3" id="KW-0805">Transcription regulation</keyword>
<evidence type="ECO:0000256" key="6">
    <source>
        <dbReference type="ARBA" id="ARBA00023242"/>
    </source>
</evidence>
<dbReference type="STRING" id="105785.A0A2J7QGX5"/>
<dbReference type="Proteomes" id="UP000235965">
    <property type="component" value="Unassembled WGS sequence"/>
</dbReference>
<feature type="region of interest" description="Disordered" evidence="9">
    <location>
        <begin position="204"/>
        <end position="229"/>
    </location>
</feature>
<dbReference type="Pfam" id="PF02037">
    <property type="entry name" value="SAP"/>
    <property type="match status" value="1"/>
</dbReference>
<feature type="repeat" description="RPEL" evidence="7">
    <location>
        <begin position="99"/>
        <end position="124"/>
    </location>
</feature>
<feature type="compositionally biased region" description="Low complexity" evidence="9">
    <location>
        <begin position="681"/>
        <end position="694"/>
    </location>
</feature>
<feature type="region of interest" description="Disordered" evidence="9">
    <location>
        <begin position="517"/>
        <end position="544"/>
    </location>
</feature>
<name>A0A2J7QGX5_9NEOP</name>
<dbReference type="Gene3D" id="1.10.720.30">
    <property type="entry name" value="SAP domain"/>
    <property type="match status" value="1"/>
</dbReference>
<feature type="repeat" description="RPEL" evidence="7">
    <location>
        <begin position="145"/>
        <end position="170"/>
    </location>
</feature>
<reference evidence="11 12" key="1">
    <citation type="submission" date="2017-12" db="EMBL/GenBank/DDBJ databases">
        <title>Hemimetabolous genomes reveal molecular basis of termite eusociality.</title>
        <authorList>
            <person name="Harrison M.C."/>
            <person name="Jongepier E."/>
            <person name="Robertson H.M."/>
            <person name="Arning N."/>
            <person name="Bitard-Feildel T."/>
            <person name="Chao H."/>
            <person name="Childers C.P."/>
            <person name="Dinh H."/>
            <person name="Doddapaneni H."/>
            <person name="Dugan S."/>
            <person name="Gowin J."/>
            <person name="Greiner C."/>
            <person name="Han Y."/>
            <person name="Hu H."/>
            <person name="Hughes D.S.T."/>
            <person name="Huylmans A.-K."/>
            <person name="Kemena C."/>
            <person name="Kremer L.P.M."/>
            <person name="Lee S.L."/>
            <person name="Lopez-Ezquerra A."/>
            <person name="Mallet L."/>
            <person name="Monroy-Kuhn J.M."/>
            <person name="Moser A."/>
            <person name="Murali S.C."/>
            <person name="Muzny D.M."/>
            <person name="Otani S."/>
            <person name="Piulachs M.-D."/>
            <person name="Poelchau M."/>
            <person name="Qu J."/>
            <person name="Schaub F."/>
            <person name="Wada-Katsumata A."/>
            <person name="Worley K.C."/>
            <person name="Xie Q."/>
            <person name="Ylla G."/>
            <person name="Poulsen M."/>
            <person name="Gibbs R.A."/>
            <person name="Schal C."/>
            <person name="Richards S."/>
            <person name="Belles X."/>
            <person name="Korb J."/>
            <person name="Bornberg-Bauer E."/>
        </authorList>
    </citation>
    <scope>NUCLEOTIDE SEQUENCE [LARGE SCALE GENOMIC DNA]</scope>
    <source>
        <tissue evidence="11">Whole body</tissue>
    </source>
</reference>
<dbReference type="Gene3D" id="6.10.150.10">
    <property type="match status" value="1"/>
</dbReference>
<sequence>MAEGGSGGSGAAPDTGHTNGGQPTAPNSTGLLPLSPPKSEVDDSPLQKSMDKNKESLKVKLMLRRPINQLVAQGIMPPLKTPPAFHEQRQKLERAKMGDLLKAKIQQRPDRQELVRQHILEADMGHVDPSLAERQRMLKKARLADSLNDQLSHRPGPLELIKKNILHTEEPIERAVKEGVIPFKATCEGQLTKPQHPNRYITFEEDSQSSEGAQSPQQTQSATSAPEVRQQSNVLEAAAASAGIVTVALTIPTTGGAVVVTSASPAAFEQAVAASASSSMDHQQQQTATVTFADLCNNVMGGNAQLPAVTSATASLPTILPLAPTPSPMSLGSTTSSLSPLSSVSVSSPPAPPTPSPALTITPRPAPQSSPISTVSSHRSDAPGKDKNRKKSKSKSQPKTRTIKFHEYKGPPNAHKSTAMSAVSPVETSYELLLQQQQLFLQWQLEWQHKYPQIILPAAQKPLSVSSDSLSGGTAATATSLSGLIAVASPPAAHTHTVANTVTSAAPTVTVAAPSSNTNTVVPVPSPAPLQAPPTPQQEQPQQQTLRTLTKLEDMKVSDLKAELKKRNLPVSGSKPQLIERLKPFSDSLTGSSQQQDSHVMSITSTSVLSTTNSTTTTTAAATIPVTQMGHILMDTPGPVINEESLSGLSMETPVSPPTQQMALVHDGSGGDDEVSLPTFSPSSQHQQLSPLSQNMSPDSVGIADLDMDTTEGSSLTVGSPSEQQVSPPPPSPQQQPQNLVSEDIIRDQQRKIEELERELLKSQLQLQQIRNSKELTNTQRLKPQPQQQLALVAPSTSLSNGVVIDPASATAVTTSAAIASKQQKLKQHLVQKIHQQQLQMQLQQLQTLHQQQQQQRQQQQQHIAFQQQQQGLNAKASLAAFLQSQSQQQQIANLLQQQQQQSAVNNKNNNNNNNNNNNSNNNKRNNAKSIVLGQQQAAIVLNQLNLQKQKASVLNGVSGHQRTSSLPNFFGSFVTQQQHSTGSSKEASPSVSLPQGGSDPQQFLVTKPPPQYEEATKQLKVKQEADTNSSGSKSTSSRPKNVKSQIVDDVLEILIKNGELPPSAAQDPATPTTPGRSMPQGLVFTSSADTTENPTPATSPAVPPPPPPPPLPHTTFAITLPTSISVTSHANTNPFHMQFSGSDSLDFILDNASISGDCQQQESQNHPLVVGTDLQGPPPGIDLKELGLDLETLDPMDFGQLDCGDLGVPAVKVEPSDLLDPVTDMEIGGVGGETSTSKLGEHQACELMDIGEMPMDMDDADWLESLMPPTDASTGGSGADVDGSTSVMLSPHQSLFLSPSSNQGSSFHFSHNHLHNGHHHAELESYDPLLSNSQDPFDLFNIEESEFKMAGDLNAALGWGDRVDFAT</sequence>
<keyword evidence="12" id="KW-1185">Reference proteome</keyword>
<protein>
    <recommendedName>
        <fullName evidence="10">SAP domain-containing protein</fullName>
    </recommendedName>
</protein>
<evidence type="ECO:0000256" key="3">
    <source>
        <dbReference type="ARBA" id="ARBA00023015"/>
    </source>
</evidence>
<keyword evidence="2" id="KW-0677">Repeat</keyword>
<evidence type="ECO:0000313" key="11">
    <source>
        <dbReference type="EMBL" id="PNF27836.1"/>
    </source>
</evidence>
<feature type="compositionally biased region" description="Basic and acidic residues" evidence="9">
    <location>
        <begin position="1015"/>
        <end position="1026"/>
    </location>
</feature>
<dbReference type="Gene3D" id="6.10.140.2040">
    <property type="match status" value="1"/>
</dbReference>
<dbReference type="PANTHER" id="PTHR22793:SF12">
    <property type="entry name" value="MYOCARDIN-RELATED TRANSCRIPTION FACTOR, ISOFORM H"/>
    <property type="match status" value="1"/>
</dbReference>
<evidence type="ECO:0000256" key="9">
    <source>
        <dbReference type="SAM" id="MobiDB-lite"/>
    </source>
</evidence>
<dbReference type="SMART" id="SM00513">
    <property type="entry name" value="SAP"/>
    <property type="match status" value="1"/>
</dbReference>
<evidence type="ECO:0000256" key="8">
    <source>
        <dbReference type="SAM" id="Coils"/>
    </source>
</evidence>
<evidence type="ECO:0000256" key="1">
    <source>
        <dbReference type="ARBA" id="ARBA00004123"/>
    </source>
</evidence>
<feature type="compositionally biased region" description="Polar residues" evidence="9">
    <location>
        <begin position="976"/>
        <end position="1005"/>
    </location>
</feature>
<dbReference type="FunCoup" id="A0A2J7QGX5">
    <property type="interactions" value="407"/>
</dbReference>
<proteinExistence type="predicted"/>
<comment type="subcellular location">
    <subcellularLocation>
        <location evidence="1">Nucleus</location>
    </subcellularLocation>
</comment>
<dbReference type="GO" id="GO:0003713">
    <property type="term" value="F:transcription coactivator activity"/>
    <property type="evidence" value="ECO:0007669"/>
    <property type="project" value="TreeGrafter"/>
</dbReference>
<feature type="compositionally biased region" description="Pro residues" evidence="9">
    <location>
        <begin position="524"/>
        <end position="536"/>
    </location>
</feature>
<evidence type="ECO:0000256" key="5">
    <source>
        <dbReference type="ARBA" id="ARBA00023163"/>
    </source>
</evidence>
<dbReference type="EMBL" id="NEVH01014359">
    <property type="protein sequence ID" value="PNF27836.1"/>
    <property type="molecule type" value="Genomic_DNA"/>
</dbReference>
<dbReference type="InterPro" id="IPR004018">
    <property type="entry name" value="RPEL_repeat"/>
</dbReference>
<comment type="caution">
    <text evidence="11">The sequence shown here is derived from an EMBL/GenBank/DDBJ whole genome shotgun (WGS) entry which is preliminary data.</text>
</comment>
<evidence type="ECO:0000313" key="12">
    <source>
        <dbReference type="Proteomes" id="UP000235965"/>
    </source>
</evidence>
<accession>A0A2J7QGX5</accession>
<dbReference type="GO" id="GO:0005634">
    <property type="term" value="C:nucleus"/>
    <property type="evidence" value="ECO:0007669"/>
    <property type="project" value="UniProtKB-SubCell"/>
</dbReference>
<feature type="compositionally biased region" description="Polar residues" evidence="9">
    <location>
        <begin position="367"/>
        <end position="377"/>
    </location>
</feature>
<feature type="compositionally biased region" description="Pro residues" evidence="9">
    <location>
        <begin position="1102"/>
        <end position="1113"/>
    </location>
</feature>
<dbReference type="InParanoid" id="A0A2J7QGX5"/>
<feature type="region of interest" description="Disordered" evidence="9">
    <location>
        <begin position="327"/>
        <end position="418"/>
    </location>
</feature>
<evidence type="ECO:0000256" key="4">
    <source>
        <dbReference type="ARBA" id="ARBA00023054"/>
    </source>
</evidence>
<dbReference type="InterPro" id="IPR003034">
    <property type="entry name" value="SAP_dom"/>
</dbReference>
<dbReference type="InterPro" id="IPR036361">
    <property type="entry name" value="SAP_dom_sf"/>
</dbReference>
<keyword evidence="6" id="KW-0539">Nucleus</keyword>
<feature type="coiled-coil region" evidence="8">
    <location>
        <begin position="836"/>
        <end position="870"/>
    </location>
</feature>
<feature type="compositionally biased region" description="Polar residues" evidence="9">
    <location>
        <begin position="16"/>
        <end position="30"/>
    </location>
</feature>
<dbReference type="InterPro" id="IPR043451">
    <property type="entry name" value="Myocardin-like"/>
</dbReference>
<feature type="domain" description="SAP" evidence="10">
    <location>
        <begin position="552"/>
        <end position="586"/>
    </location>
</feature>
<feature type="compositionally biased region" description="Low complexity" evidence="9">
    <location>
        <begin position="328"/>
        <end position="348"/>
    </location>
</feature>
<feature type="region of interest" description="Disordered" evidence="9">
    <location>
        <begin position="1059"/>
        <end position="1117"/>
    </location>
</feature>
<dbReference type="PROSITE" id="PS50800">
    <property type="entry name" value="SAP"/>
    <property type="match status" value="1"/>
</dbReference>
<keyword evidence="4 8" id="KW-0175">Coiled coil</keyword>